<feature type="transmembrane region" description="Helical" evidence="1">
    <location>
        <begin position="144"/>
        <end position="164"/>
    </location>
</feature>
<feature type="transmembrane region" description="Helical" evidence="1">
    <location>
        <begin position="228"/>
        <end position="246"/>
    </location>
</feature>
<sequence>MKKIFNIARLELSILFYSPIAWIILIIFTIQAGITFVDLLEAREASQQLGNDLKGLTMDIFGGGRGFFAAVQNKLYLYIPLLTMGLMSREISSGSIKLLFSSPVTNKQIILGKFLSMMIYGLLLIAVLLLIIGIASFSIEAIDIKFLLGGLLGLYLLICAYAAIGLFMSSLTSYQVVAAVSTLAVLAALNFVGTIGQSIDFVRDITYWISIEGRANNFLNGLISSKDLLYFLLVIGFFLTLTIMKLNSGREVRSTITIASRYALLIVGVLAIGYISSLPALNGYYDTTRFKDKTLTDNSIELLEKLEEPITITNYVNVINSFAHLGSPKWRIFDLQQFDQYTRYLPDLEMKYVTYYDSTLNSRDNTPMTLEERGQRAATAYGFDFEKALKPEEIREKIDLRPEENLFVRTVEHKGKTSNLRMFYDMYTYPHEAEISAGIKRLLQDPPVIGILTDKETRRINLTGDKHYKDVTNTLTSRYSLINQGFDIDEVSLDDPKPIPHDLTALVLADPMEEFSKSELQKLRNYLKQGGNLLIAGEPGKQELLNPLLKELGLEFTPGTLLQESDKYELDLIQATLAEEADFIHLDFSDKDVISLPGAVAINRIDTTDSFEMTPLLHTNPKQVWNRDTPFDLETDSISFNPSTESRNYKPVAVAMEKKVGEKNQKIVVIGDADFMSNGELGRFNLRTKNSKFVTKLLNWFSDYEFPIDTTRPEPIDNKILVSQEKISWIEKFLLGIMPLSLAFAGGFLLISRKRN</sequence>
<proteinExistence type="predicted"/>
<keyword evidence="1" id="KW-1133">Transmembrane helix</keyword>
<evidence type="ECO:0000256" key="1">
    <source>
        <dbReference type="SAM" id="Phobius"/>
    </source>
</evidence>
<evidence type="ECO:0000313" key="4">
    <source>
        <dbReference type="Proteomes" id="UP000051643"/>
    </source>
</evidence>
<feature type="transmembrane region" description="Helical" evidence="1">
    <location>
        <begin position="258"/>
        <end position="281"/>
    </location>
</feature>
<dbReference type="GO" id="GO:0005886">
    <property type="term" value="C:plasma membrane"/>
    <property type="evidence" value="ECO:0007669"/>
    <property type="project" value="UniProtKB-SubCell"/>
</dbReference>
<keyword evidence="1" id="KW-0812">Transmembrane</keyword>
<dbReference type="Pfam" id="PF12679">
    <property type="entry name" value="ABC2_membrane_2"/>
    <property type="match status" value="1"/>
</dbReference>
<dbReference type="AlphaFoldDB" id="A0A0Q9ZE45"/>
<evidence type="ECO:0000313" key="3">
    <source>
        <dbReference type="EMBL" id="KRG30537.1"/>
    </source>
</evidence>
<reference evidence="3" key="1">
    <citation type="submission" date="2015-10" db="EMBL/GenBank/DDBJ databases">
        <title>Draft genome sequence of Salegentibacter mishustinae KCTC 12263.</title>
        <authorList>
            <person name="Lin W."/>
            <person name="Zheng Q."/>
        </authorList>
    </citation>
    <scope>NUCLEOTIDE SEQUENCE [LARGE SCALE GENOMIC DNA]</scope>
    <source>
        <strain evidence="3">KCTC 12263</strain>
    </source>
</reference>
<dbReference type="Pfam" id="PF09822">
    <property type="entry name" value="ABC_transp_aux"/>
    <property type="match status" value="1"/>
</dbReference>
<dbReference type="OrthoDB" id="609779at2"/>
<gene>
    <name evidence="3" type="ORF">APR42_01330</name>
</gene>
<protein>
    <submittedName>
        <fullName evidence="3">ABC transporter</fullName>
    </submittedName>
</protein>
<evidence type="ECO:0000259" key="2">
    <source>
        <dbReference type="Pfam" id="PF09822"/>
    </source>
</evidence>
<dbReference type="InterPro" id="IPR019196">
    <property type="entry name" value="ABC_transp_unknown"/>
</dbReference>
<feature type="transmembrane region" description="Helical" evidence="1">
    <location>
        <begin position="117"/>
        <end position="138"/>
    </location>
</feature>
<dbReference type="Proteomes" id="UP000051643">
    <property type="component" value="Unassembled WGS sequence"/>
</dbReference>
<accession>A0A0Q9ZE45</accession>
<keyword evidence="1" id="KW-0472">Membrane</keyword>
<dbReference type="GO" id="GO:0140359">
    <property type="term" value="F:ABC-type transporter activity"/>
    <property type="evidence" value="ECO:0007669"/>
    <property type="project" value="InterPro"/>
</dbReference>
<dbReference type="STRING" id="270918.APR42_01330"/>
<keyword evidence="4" id="KW-1185">Reference proteome</keyword>
<comment type="caution">
    <text evidence="3">The sequence shown here is derived from an EMBL/GenBank/DDBJ whole genome shotgun (WGS) entry which is preliminary data.</text>
</comment>
<name>A0A0Q9ZE45_9FLAO</name>
<dbReference type="RefSeq" id="WP_057480360.1">
    <property type="nucleotide sequence ID" value="NZ_BMWR01000002.1"/>
</dbReference>
<dbReference type="EMBL" id="LKTP01000001">
    <property type="protein sequence ID" value="KRG30537.1"/>
    <property type="molecule type" value="Genomic_DNA"/>
</dbReference>
<feature type="domain" description="ABC-type uncharacterised transport system" evidence="2">
    <location>
        <begin position="447"/>
        <end position="680"/>
    </location>
</feature>
<feature type="transmembrane region" description="Helical" evidence="1">
    <location>
        <begin position="733"/>
        <end position="751"/>
    </location>
</feature>
<organism evidence="3 4">
    <name type="scientific">Salegentibacter mishustinae</name>
    <dbReference type="NCBI Taxonomy" id="270918"/>
    <lineage>
        <taxon>Bacteria</taxon>
        <taxon>Pseudomonadati</taxon>
        <taxon>Bacteroidota</taxon>
        <taxon>Flavobacteriia</taxon>
        <taxon>Flavobacteriales</taxon>
        <taxon>Flavobacteriaceae</taxon>
        <taxon>Salegentibacter</taxon>
    </lineage>
</organism>
<feature type="transmembrane region" description="Helical" evidence="1">
    <location>
        <begin position="12"/>
        <end position="34"/>
    </location>
</feature>